<protein>
    <submittedName>
        <fullName evidence="2">LexA DNA binding domain-containing protein</fullName>
    </submittedName>
</protein>
<dbReference type="RefSeq" id="WP_073291404.1">
    <property type="nucleotide sequence ID" value="NZ_FRCP01000027.1"/>
</dbReference>
<dbReference type="GO" id="GO:0004252">
    <property type="term" value="F:serine-type endopeptidase activity"/>
    <property type="evidence" value="ECO:0007669"/>
    <property type="project" value="InterPro"/>
</dbReference>
<organism evidence="2 3">
    <name type="scientific">Anaerosporobacter mobilis DSM 15930</name>
    <dbReference type="NCBI Taxonomy" id="1120996"/>
    <lineage>
        <taxon>Bacteria</taxon>
        <taxon>Bacillati</taxon>
        <taxon>Bacillota</taxon>
        <taxon>Clostridia</taxon>
        <taxon>Lachnospirales</taxon>
        <taxon>Lachnospiraceae</taxon>
        <taxon>Anaerosporobacter</taxon>
    </lineage>
</organism>
<dbReference type="AlphaFoldDB" id="A0A1M7NCT1"/>
<dbReference type="InterPro" id="IPR036388">
    <property type="entry name" value="WH-like_DNA-bd_sf"/>
</dbReference>
<dbReference type="InterPro" id="IPR036390">
    <property type="entry name" value="WH_DNA-bd_sf"/>
</dbReference>
<reference evidence="2 3" key="1">
    <citation type="submission" date="2016-11" db="EMBL/GenBank/DDBJ databases">
        <authorList>
            <person name="Jaros S."/>
            <person name="Januszkiewicz K."/>
            <person name="Wedrychowicz H."/>
        </authorList>
    </citation>
    <scope>NUCLEOTIDE SEQUENCE [LARGE SCALE GENOMIC DNA]</scope>
    <source>
        <strain evidence="2 3">DSM 15930</strain>
    </source>
</reference>
<proteinExistence type="predicted"/>
<accession>A0A1M7NCT1</accession>
<dbReference type="Gene3D" id="1.10.10.10">
    <property type="entry name" value="Winged helix-like DNA-binding domain superfamily/Winged helix DNA-binding domain"/>
    <property type="match status" value="1"/>
</dbReference>
<evidence type="ECO:0000313" key="2">
    <source>
        <dbReference type="EMBL" id="SHN01356.1"/>
    </source>
</evidence>
<evidence type="ECO:0000259" key="1">
    <source>
        <dbReference type="Pfam" id="PF01726"/>
    </source>
</evidence>
<dbReference type="GO" id="GO:0006508">
    <property type="term" value="P:proteolysis"/>
    <property type="evidence" value="ECO:0007669"/>
    <property type="project" value="InterPro"/>
</dbReference>
<feature type="domain" description="LexA repressor DNA-binding" evidence="1">
    <location>
        <begin position="7"/>
        <end position="67"/>
    </location>
</feature>
<dbReference type="OrthoDB" id="2187688at2"/>
<keyword evidence="3" id="KW-1185">Reference proteome</keyword>
<dbReference type="STRING" id="1120996.SAMN02746066_04366"/>
<evidence type="ECO:0000313" key="3">
    <source>
        <dbReference type="Proteomes" id="UP000184038"/>
    </source>
</evidence>
<name>A0A1M7NCT1_9FIRM</name>
<dbReference type="Pfam" id="PF01726">
    <property type="entry name" value="LexA_DNA_bind"/>
    <property type="match status" value="1"/>
</dbReference>
<dbReference type="SUPFAM" id="SSF46785">
    <property type="entry name" value="Winged helix' DNA-binding domain"/>
    <property type="match status" value="1"/>
</dbReference>
<dbReference type="InterPro" id="IPR006199">
    <property type="entry name" value="LexA_DNA-bd_dom"/>
</dbReference>
<gene>
    <name evidence="2" type="ORF">SAMN02746066_04366</name>
</gene>
<dbReference type="EMBL" id="FRCP01000027">
    <property type="protein sequence ID" value="SHN01356.1"/>
    <property type="molecule type" value="Genomic_DNA"/>
</dbReference>
<sequence length="89" mass="10028">MNKVGEKRREQIRDFIVKYNKEHGYGPTYEEIKNGVYVSSSSCIQNHIYTMLANGMLETDAEMGASRALRVPGYAYVKVGDDSENTKSS</sequence>
<dbReference type="Proteomes" id="UP000184038">
    <property type="component" value="Unassembled WGS sequence"/>
</dbReference>